<dbReference type="EMBL" id="BKCJ011092357">
    <property type="protein sequence ID" value="GFC83996.1"/>
    <property type="molecule type" value="Genomic_DNA"/>
</dbReference>
<dbReference type="AlphaFoldDB" id="A0A699RE56"/>
<protein>
    <submittedName>
        <fullName evidence="4">Zinc finger, CCHC-type</fullName>
    </submittedName>
</protein>
<feature type="region of interest" description="Disordered" evidence="2">
    <location>
        <begin position="79"/>
        <end position="107"/>
    </location>
</feature>
<reference evidence="4" key="1">
    <citation type="journal article" date="2019" name="Sci. Rep.">
        <title>Draft genome of Tanacetum cinerariifolium, the natural source of mosquito coil.</title>
        <authorList>
            <person name="Yamashiro T."/>
            <person name="Shiraishi A."/>
            <person name="Satake H."/>
            <person name="Nakayama K."/>
        </authorList>
    </citation>
    <scope>NUCLEOTIDE SEQUENCE</scope>
</reference>
<dbReference type="PANTHER" id="PTHR47592">
    <property type="entry name" value="PBF68 PROTEIN"/>
    <property type="match status" value="1"/>
</dbReference>
<gene>
    <name evidence="4" type="ORF">Tci_855966</name>
</gene>
<organism evidence="4">
    <name type="scientific">Tanacetum cinerariifolium</name>
    <name type="common">Dalmatian daisy</name>
    <name type="synonym">Chrysanthemum cinerariifolium</name>
    <dbReference type="NCBI Taxonomy" id="118510"/>
    <lineage>
        <taxon>Eukaryota</taxon>
        <taxon>Viridiplantae</taxon>
        <taxon>Streptophyta</taxon>
        <taxon>Embryophyta</taxon>
        <taxon>Tracheophyta</taxon>
        <taxon>Spermatophyta</taxon>
        <taxon>Magnoliopsida</taxon>
        <taxon>eudicotyledons</taxon>
        <taxon>Gunneridae</taxon>
        <taxon>Pentapetalae</taxon>
        <taxon>asterids</taxon>
        <taxon>campanulids</taxon>
        <taxon>Asterales</taxon>
        <taxon>Asteraceae</taxon>
        <taxon>Asteroideae</taxon>
        <taxon>Anthemideae</taxon>
        <taxon>Anthemidinae</taxon>
        <taxon>Tanacetum</taxon>
    </lineage>
</organism>
<accession>A0A699RE56</accession>
<evidence type="ECO:0000259" key="3">
    <source>
        <dbReference type="PROSITE" id="PS50158"/>
    </source>
</evidence>
<evidence type="ECO:0000256" key="2">
    <source>
        <dbReference type="SAM" id="MobiDB-lite"/>
    </source>
</evidence>
<dbReference type="InterPro" id="IPR036875">
    <property type="entry name" value="Znf_CCHC_sf"/>
</dbReference>
<evidence type="ECO:0000256" key="1">
    <source>
        <dbReference type="PROSITE-ProRule" id="PRU00047"/>
    </source>
</evidence>
<feature type="domain" description="CCHC-type" evidence="3">
    <location>
        <begin position="115"/>
        <end position="130"/>
    </location>
</feature>
<dbReference type="PANTHER" id="PTHR47592:SF29">
    <property type="entry name" value="ZINC FINGER, CCHC-TYPE"/>
    <property type="match status" value="1"/>
</dbReference>
<dbReference type="InterPro" id="IPR001878">
    <property type="entry name" value="Znf_CCHC"/>
</dbReference>
<dbReference type="SUPFAM" id="SSF57756">
    <property type="entry name" value="Retrovirus zinc finger-like domains"/>
    <property type="match status" value="1"/>
</dbReference>
<dbReference type="GO" id="GO:0003676">
    <property type="term" value="F:nucleic acid binding"/>
    <property type="evidence" value="ECO:0007669"/>
    <property type="project" value="InterPro"/>
</dbReference>
<dbReference type="SMART" id="SM00343">
    <property type="entry name" value="ZnF_C2HC"/>
    <property type="match status" value="1"/>
</dbReference>
<dbReference type="Gene3D" id="4.10.60.10">
    <property type="entry name" value="Zinc finger, CCHC-type"/>
    <property type="match status" value="1"/>
</dbReference>
<feature type="region of interest" description="Disordered" evidence="2">
    <location>
        <begin position="124"/>
        <end position="150"/>
    </location>
</feature>
<keyword evidence="1" id="KW-0863">Zinc-finger</keyword>
<feature type="compositionally biased region" description="Basic and acidic residues" evidence="2">
    <location>
        <begin position="124"/>
        <end position="134"/>
    </location>
</feature>
<dbReference type="PROSITE" id="PS50158">
    <property type="entry name" value="ZF_CCHC"/>
    <property type="match status" value="1"/>
</dbReference>
<dbReference type="GO" id="GO:0008270">
    <property type="term" value="F:zinc ion binding"/>
    <property type="evidence" value="ECO:0007669"/>
    <property type="project" value="UniProtKB-KW"/>
</dbReference>
<dbReference type="Pfam" id="PF00098">
    <property type="entry name" value="zf-CCHC"/>
    <property type="match status" value="1"/>
</dbReference>
<evidence type="ECO:0000313" key="4">
    <source>
        <dbReference type="EMBL" id="GFC83996.1"/>
    </source>
</evidence>
<sequence length="150" mass="16920">MAEDASATKFLVSSFMNYKMADNRPVMEQYHEMLWILGQYTQHNLMMDEAISVAVIIDKLPPSWKEFKHGKNQIGSSSINMVERDGAKNSNNNKNKRKFKSGDDKFANKKGTITCWKCKKTGHIKNDCRSRKGNDGAGSNGSKDPEKQQG</sequence>
<name>A0A699RE56_TANCI</name>
<keyword evidence="1" id="KW-0862">Zinc</keyword>
<keyword evidence="1" id="KW-0479">Metal-binding</keyword>
<comment type="caution">
    <text evidence="4">The sequence shown here is derived from an EMBL/GenBank/DDBJ whole genome shotgun (WGS) entry which is preliminary data.</text>
</comment>
<proteinExistence type="predicted"/>